<keyword evidence="1" id="KW-0472">Membrane</keyword>
<dbReference type="EMBL" id="HBKQ01010926">
    <property type="protein sequence ID" value="CAE2218345.1"/>
    <property type="molecule type" value="Transcribed_RNA"/>
</dbReference>
<protein>
    <submittedName>
        <fullName evidence="2">Uncharacterized protein</fullName>
    </submittedName>
</protein>
<keyword evidence="1" id="KW-1133">Transmembrane helix</keyword>
<evidence type="ECO:0000256" key="1">
    <source>
        <dbReference type="SAM" id="Phobius"/>
    </source>
</evidence>
<feature type="transmembrane region" description="Helical" evidence="1">
    <location>
        <begin position="47"/>
        <end position="68"/>
    </location>
</feature>
<proteinExistence type="predicted"/>
<name>A0A6U6DBM6_9STRA</name>
<reference evidence="2" key="1">
    <citation type="submission" date="2021-01" db="EMBL/GenBank/DDBJ databases">
        <authorList>
            <person name="Corre E."/>
            <person name="Pelletier E."/>
            <person name="Niang G."/>
            <person name="Scheremetjew M."/>
            <person name="Finn R."/>
            <person name="Kale V."/>
            <person name="Holt S."/>
            <person name="Cochrane G."/>
            <person name="Meng A."/>
            <person name="Brown T."/>
            <person name="Cohen L."/>
        </authorList>
    </citation>
    <scope>NUCLEOTIDE SEQUENCE</scope>
    <source>
        <strain evidence="2">Isolate 1302-5</strain>
    </source>
</reference>
<evidence type="ECO:0000313" key="2">
    <source>
        <dbReference type="EMBL" id="CAE2218345.1"/>
    </source>
</evidence>
<dbReference type="AlphaFoldDB" id="A0A6U6DBM6"/>
<evidence type="ECO:0000313" key="3">
    <source>
        <dbReference type="EMBL" id="CAE2218348.1"/>
    </source>
</evidence>
<gene>
    <name evidence="2" type="ORF">OAUR00152_LOCUS7343</name>
    <name evidence="3" type="ORF">OAUR00152_LOCUS7344</name>
</gene>
<accession>A0A6U6DBM6</accession>
<dbReference type="EMBL" id="HBKQ01010927">
    <property type="protein sequence ID" value="CAE2218348.1"/>
    <property type="molecule type" value="Transcribed_RNA"/>
</dbReference>
<keyword evidence="1" id="KW-0812">Transmembrane</keyword>
<sequence length="106" mass="11571">MGYLTHWGHAISIVYFGCSLKCCLDSGAVEQPDDPSSGPKKWVKLTWAMYSTIAPLEIGITLLYWSAISSEPPSYIAVMEHGGIMAMILLDGLFVGMVPVRAKHIV</sequence>
<organism evidence="2">
    <name type="scientific">Odontella aurita</name>
    <dbReference type="NCBI Taxonomy" id="265563"/>
    <lineage>
        <taxon>Eukaryota</taxon>
        <taxon>Sar</taxon>
        <taxon>Stramenopiles</taxon>
        <taxon>Ochrophyta</taxon>
        <taxon>Bacillariophyta</taxon>
        <taxon>Mediophyceae</taxon>
        <taxon>Biddulphiophycidae</taxon>
        <taxon>Eupodiscales</taxon>
        <taxon>Odontellaceae</taxon>
        <taxon>Odontella</taxon>
    </lineage>
</organism>
<feature type="transmembrane region" description="Helical" evidence="1">
    <location>
        <begin position="74"/>
        <end position="100"/>
    </location>
</feature>